<dbReference type="EMBL" id="JARZHI010000053">
    <property type="protein sequence ID" value="MDI1435137.1"/>
    <property type="molecule type" value="Genomic_DNA"/>
</dbReference>
<proteinExistence type="predicted"/>
<evidence type="ECO:0000256" key="1">
    <source>
        <dbReference type="SAM" id="MobiDB-lite"/>
    </source>
</evidence>
<dbReference type="RefSeq" id="WP_136972149.1">
    <property type="nucleotide sequence ID" value="NZ_JARZHI010000053.1"/>
</dbReference>
<comment type="caution">
    <text evidence="2">The sequence shown here is derived from an EMBL/GenBank/DDBJ whole genome shotgun (WGS) entry which is preliminary data.</text>
</comment>
<protein>
    <submittedName>
        <fullName evidence="2">Uncharacterized protein</fullName>
    </submittedName>
</protein>
<keyword evidence="3" id="KW-1185">Reference proteome</keyword>
<organism evidence="2 3">
    <name type="scientific">Polyangium sorediatum</name>
    <dbReference type="NCBI Taxonomy" id="889274"/>
    <lineage>
        <taxon>Bacteria</taxon>
        <taxon>Pseudomonadati</taxon>
        <taxon>Myxococcota</taxon>
        <taxon>Polyangia</taxon>
        <taxon>Polyangiales</taxon>
        <taxon>Polyangiaceae</taxon>
        <taxon>Polyangium</taxon>
    </lineage>
</organism>
<name>A0ABT6P462_9BACT</name>
<gene>
    <name evidence="2" type="ORF">QHF89_36875</name>
</gene>
<reference evidence="2 3" key="1">
    <citation type="submission" date="2023-04" db="EMBL/GenBank/DDBJ databases">
        <title>The genome sequence of Polyangium sorediatum DSM14670.</title>
        <authorList>
            <person name="Zhang X."/>
        </authorList>
    </citation>
    <scope>NUCLEOTIDE SEQUENCE [LARGE SCALE GENOMIC DNA]</scope>
    <source>
        <strain evidence="2 3">DSM 14670</strain>
    </source>
</reference>
<feature type="region of interest" description="Disordered" evidence="1">
    <location>
        <begin position="177"/>
        <end position="202"/>
    </location>
</feature>
<evidence type="ECO:0000313" key="2">
    <source>
        <dbReference type="EMBL" id="MDI1435137.1"/>
    </source>
</evidence>
<sequence>MPKLIEESGLLFDPPDTTVRLEAAPYFVEHFKRYGLGEMDFVWWDPAQQIVHLLELKDYSIKSLPPDLVGELVQKATDCLLLLGSIYYRLPHADGIKGMLPSASHEKPTRAGAIRLTFVLKMARPDQAYELQSMRDALLNRLKGRLELLDLRPFTTVLLLDQWTARARGVPIVLDEEETPAAAAPPPEAKSPGRGGPKRRRR</sequence>
<dbReference type="Proteomes" id="UP001160301">
    <property type="component" value="Unassembled WGS sequence"/>
</dbReference>
<accession>A0ABT6P462</accession>
<evidence type="ECO:0000313" key="3">
    <source>
        <dbReference type="Proteomes" id="UP001160301"/>
    </source>
</evidence>